<dbReference type="EMBL" id="RAVZ01000204">
    <property type="protein sequence ID" value="RKG81788.1"/>
    <property type="molecule type" value="Genomic_DNA"/>
</dbReference>
<dbReference type="GO" id="GO:0047632">
    <property type="term" value="F:agmatine deiminase activity"/>
    <property type="evidence" value="ECO:0007669"/>
    <property type="project" value="TreeGrafter"/>
</dbReference>
<gene>
    <name evidence="2" type="ORF">D7V88_26020</name>
</gene>
<dbReference type="AlphaFoldDB" id="A0A3A8IGL9"/>
<dbReference type="PANTHER" id="PTHR31377">
    <property type="entry name" value="AGMATINE DEIMINASE-RELATED"/>
    <property type="match status" value="1"/>
</dbReference>
<dbReference type="RefSeq" id="WP_120543330.1">
    <property type="nucleotide sequence ID" value="NZ_RAVZ01000204.1"/>
</dbReference>
<keyword evidence="1" id="KW-0378">Hydrolase</keyword>
<evidence type="ECO:0000313" key="3">
    <source>
        <dbReference type="Proteomes" id="UP000268094"/>
    </source>
</evidence>
<dbReference type="GO" id="GO:0009446">
    <property type="term" value="P:putrescine biosynthetic process"/>
    <property type="evidence" value="ECO:0007669"/>
    <property type="project" value="InterPro"/>
</dbReference>
<dbReference type="Proteomes" id="UP000268094">
    <property type="component" value="Unassembled WGS sequence"/>
</dbReference>
<protein>
    <recommendedName>
        <fullName evidence="4">Agmatine deiminase family protein</fullName>
    </recommendedName>
</protein>
<name>A0A3A8IGL9_9BACT</name>
<dbReference type="SUPFAM" id="SSF55909">
    <property type="entry name" value="Pentein"/>
    <property type="match status" value="1"/>
</dbReference>
<dbReference type="InterPro" id="IPR007466">
    <property type="entry name" value="Peptidyl-Arg-deiminase_porph"/>
</dbReference>
<evidence type="ECO:0008006" key="4">
    <source>
        <dbReference type="Google" id="ProtNLM"/>
    </source>
</evidence>
<dbReference type="Pfam" id="PF04371">
    <property type="entry name" value="PAD_porph"/>
    <property type="match status" value="1"/>
</dbReference>
<comment type="caution">
    <text evidence="2">The sequence shown here is derived from an EMBL/GenBank/DDBJ whole genome shotgun (WGS) entry which is preliminary data.</text>
</comment>
<dbReference type="PANTHER" id="PTHR31377:SF0">
    <property type="entry name" value="AGMATINE DEIMINASE-RELATED"/>
    <property type="match status" value="1"/>
</dbReference>
<evidence type="ECO:0000256" key="1">
    <source>
        <dbReference type="ARBA" id="ARBA00022801"/>
    </source>
</evidence>
<dbReference type="PROSITE" id="PS51257">
    <property type="entry name" value="PROKAR_LIPOPROTEIN"/>
    <property type="match status" value="1"/>
</dbReference>
<organism evidence="2 3">
    <name type="scientific">Corallococcus terminator</name>
    <dbReference type="NCBI Taxonomy" id="2316733"/>
    <lineage>
        <taxon>Bacteria</taxon>
        <taxon>Pseudomonadati</taxon>
        <taxon>Myxococcota</taxon>
        <taxon>Myxococcia</taxon>
        <taxon>Myxococcales</taxon>
        <taxon>Cystobacterineae</taxon>
        <taxon>Myxococcaceae</taxon>
        <taxon>Corallococcus</taxon>
    </lineage>
</organism>
<evidence type="ECO:0000313" key="2">
    <source>
        <dbReference type="EMBL" id="RKG81788.1"/>
    </source>
</evidence>
<dbReference type="OrthoDB" id="5504230at2"/>
<sequence>MTKRNVWMLCMGLGLSVGCGQVEEAPVPPVDPALHGQEEAMASLAAQYPWQCFPERYGFTPPSEVVRFPAEHERQGGLLLSWSRPGCDHPEQLALIFAALEGRIPIHMLAAESLHTEIRQCLSDAGMTWQQLREFDLLPRRMDNEWIRDYGPDVVVGADGKRRFVDTVLRPLLAVQCSSFDFYELSDRIPTFLGGWWGVPVDRPAVVLSGGNLLTDGAGRCFRAQRETNARNCFPAWCYSEEETNEVIGRAHGCDVVTLESLEGGVVDHVDMWMAMLSSKTVLVGRYDVQDDAINAAILDRNARRLTDLGYDVVRIPMPTPYCQDAGASCPGAPERVRECDGTNTRVWATYLNSLRVGDVMAVPVYRWVPASQAYRHQRQEQEALATYQWALDREFGPGAVKVHPIPSDTVIPCQGALHRLAKTLH</sequence>
<accession>A0A3A8IGL9</accession>
<keyword evidence="3" id="KW-1185">Reference proteome</keyword>
<dbReference type="GO" id="GO:0004668">
    <property type="term" value="F:protein-arginine deiminase activity"/>
    <property type="evidence" value="ECO:0007669"/>
    <property type="project" value="InterPro"/>
</dbReference>
<reference evidence="3" key="1">
    <citation type="submission" date="2018-09" db="EMBL/GenBank/DDBJ databases">
        <authorList>
            <person name="Livingstone P.G."/>
            <person name="Whitworth D.E."/>
        </authorList>
    </citation>
    <scope>NUCLEOTIDE SEQUENCE [LARGE SCALE GENOMIC DNA]</scope>
    <source>
        <strain evidence="3">CA054A</strain>
    </source>
</reference>
<dbReference type="Gene3D" id="3.75.10.10">
    <property type="entry name" value="L-arginine/glycine Amidinotransferase, Chain A"/>
    <property type="match status" value="1"/>
</dbReference>
<proteinExistence type="predicted"/>